<dbReference type="PANTHER" id="PTHR45663:SF11">
    <property type="entry name" value="GEO12009P1"/>
    <property type="match status" value="1"/>
</dbReference>
<dbReference type="SUPFAM" id="SSF52833">
    <property type="entry name" value="Thioredoxin-like"/>
    <property type="match status" value="1"/>
</dbReference>
<feature type="compositionally biased region" description="Acidic residues" evidence="5">
    <location>
        <begin position="1"/>
        <end position="10"/>
    </location>
</feature>
<keyword evidence="8" id="KW-1185">Reference proteome</keyword>
<dbReference type="InterPro" id="IPR005746">
    <property type="entry name" value="Thioredoxin"/>
</dbReference>
<organism evidence="7 8">
    <name type="scientific">Halorientalis brevis</name>
    <dbReference type="NCBI Taxonomy" id="1126241"/>
    <lineage>
        <taxon>Archaea</taxon>
        <taxon>Methanobacteriati</taxon>
        <taxon>Methanobacteriota</taxon>
        <taxon>Stenosarchaea group</taxon>
        <taxon>Halobacteria</taxon>
        <taxon>Halobacteriales</taxon>
        <taxon>Haloarculaceae</taxon>
        <taxon>Halorientalis</taxon>
    </lineage>
</organism>
<keyword evidence="4" id="KW-0676">Redox-active center</keyword>
<name>A0ABD6CF55_9EURY</name>
<dbReference type="PROSITE" id="PS00194">
    <property type="entry name" value="THIOREDOXIN_1"/>
    <property type="match status" value="1"/>
</dbReference>
<dbReference type="InterPro" id="IPR017937">
    <property type="entry name" value="Thioredoxin_CS"/>
</dbReference>
<keyword evidence="2" id="KW-0249">Electron transport</keyword>
<dbReference type="FunFam" id="3.40.30.10:FF:000001">
    <property type="entry name" value="Thioredoxin"/>
    <property type="match status" value="1"/>
</dbReference>
<accession>A0ABD6CF55</accession>
<dbReference type="AlphaFoldDB" id="A0ABD6CF55"/>
<dbReference type="PROSITE" id="PS51352">
    <property type="entry name" value="THIOREDOXIN_2"/>
    <property type="match status" value="1"/>
</dbReference>
<dbReference type="InterPro" id="IPR036249">
    <property type="entry name" value="Thioredoxin-like_sf"/>
</dbReference>
<feature type="compositionally biased region" description="Basic and acidic residues" evidence="5">
    <location>
        <begin position="33"/>
        <end position="42"/>
    </location>
</feature>
<feature type="region of interest" description="Disordered" evidence="5">
    <location>
        <begin position="1"/>
        <end position="44"/>
    </location>
</feature>
<proteinExistence type="predicted"/>
<dbReference type="EMBL" id="JBHUDJ010000014">
    <property type="protein sequence ID" value="MFD1588666.1"/>
    <property type="molecule type" value="Genomic_DNA"/>
</dbReference>
<protein>
    <submittedName>
        <fullName evidence="7">Thioredoxin</fullName>
    </submittedName>
</protein>
<dbReference type="InterPro" id="IPR013766">
    <property type="entry name" value="Thioredoxin_domain"/>
</dbReference>
<dbReference type="RefSeq" id="WP_247378323.1">
    <property type="nucleotide sequence ID" value="NZ_JALLGV010000005.1"/>
</dbReference>
<feature type="compositionally biased region" description="Basic and acidic residues" evidence="5">
    <location>
        <begin position="11"/>
        <end position="25"/>
    </location>
</feature>
<dbReference type="Proteomes" id="UP001597119">
    <property type="component" value="Unassembled WGS sequence"/>
</dbReference>
<evidence type="ECO:0000313" key="8">
    <source>
        <dbReference type="Proteomes" id="UP001597119"/>
    </source>
</evidence>
<evidence type="ECO:0000256" key="4">
    <source>
        <dbReference type="ARBA" id="ARBA00023284"/>
    </source>
</evidence>
<comment type="caution">
    <text evidence="7">The sequence shown here is derived from an EMBL/GenBank/DDBJ whole genome shotgun (WGS) entry which is preliminary data.</text>
</comment>
<gene>
    <name evidence="7" type="primary">trxA</name>
    <name evidence="7" type="ORF">ACFR9U_16940</name>
</gene>
<evidence type="ECO:0000256" key="3">
    <source>
        <dbReference type="ARBA" id="ARBA00023157"/>
    </source>
</evidence>
<evidence type="ECO:0000313" key="7">
    <source>
        <dbReference type="EMBL" id="MFD1588666.1"/>
    </source>
</evidence>
<keyword evidence="3" id="KW-1015">Disulfide bond</keyword>
<keyword evidence="1" id="KW-0813">Transport</keyword>
<dbReference type="CDD" id="cd02947">
    <property type="entry name" value="TRX_family"/>
    <property type="match status" value="1"/>
</dbReference>
<dbReference type="PRINTS" id="PR00421">
    <property type="entry name" value="THIOREDOXIN"/>
</dbReference>
<dbReference type="Pfam" id="PF00085">
    <property type="entry name" value="Thioredoxin"/>
    <property type="match status" value="1"/>
</dbReference>
<reference evidence="7 8" key="1">
    <citation type="journal article" date="2019" name="Int. J. Syst. Evol. Microbiol.">
        <title>The Global Catalogue of Microorganisms (GCM) 10K type strain sequencing project: providing services to taxonomists for standard genome sequencing and annotation.</title>
        <authorList>
            <consortium name="The Broad Institute Genomics Platform"/>
            <consortium name="The Broad Institute Genome Sequencing Center for Infectious Disease"/>
            <person name="Wu L."/>
            <person name="Ma J."/>
        </authorList>
    </citation>
    <scope>NUCLEOTIDE SEQUENCE [LARGE SCALE GENOMIC DNA]</scope>
    <source>
        <strain evidence="7 8">CGMCC 1.12125</strain>
    </source>
</reference>
<dbReference type="Gene3D" id="3.40.30.10">
    <property type="entry name" value="Glutaredoxin"/>
    <property type="match status" value="1"/>
</dbReference>
<sequence>MSDGSDSDDIDAIRERKKEQLKEQLNDAGSPDEPVHVEDSSHFQELTGSGGPVLVDFYADWCGPCKMLEPAVEAIAAETDATVAKVDIDELQALAREHGVQGVPTLKLFHDGELVKELVGVQDKGTLENLVTQYT</sequence>
<evidence type="ECO:0000256" key="2">
    <source>
        <dbReference type="ARBA" id="ARBA00022982"/>
    </source>
</evidence>
<dbReference type="PANTHER" id="PTHR45663">
    <property type="entry name" value="GEO12009P1"/>
    <property type="match status" value="1"/>
</dbReference>
<evidence type="ECO:0000256" key="5">
    <source>
        <dbReference type="SAM" id="MobiDB-lite"/>
    </source>
</evidence>
<dbReference type="NCBIfam" id="TIGR01068">
    <property type="entry name" value="thioredoxin"/>
    <property type="match status" value="1"/>
</dbReference>
<feature type="domain" description="Thioredoxin" evidence="6">
    <location>
        <begin position="26"/>
        <end position="135"/>
    </location>
</feature>
<evidence type="ECO:0000259" key="6">
    <source>
        <dbReference type="PROSITE" id="PS51352"/>
    </source>
</evidence>
<evidence type="ECO:0000256" key="1">
    <source>
        <dbReference type="ARBA" id="ARBA00022448"/>
    </source>
</evidence>